<protein>
    <submittedName>
        <fullName evidence="1">Uncharacterized protein</fullName>
    </submittedName>
</protein>
<dbReference type="AlphaFoldDB" id="A0AAD1F844"/>
<accession>A0AAD1F844</accession>
<gene>
    <name evidence="1" type="ORF">PI172_2177</name>
</gene>
<reference evidence="1 2" key="1">
    <citation type="submission" date="2015-07" db="EMBL/GenBank/DDBJ databases">
        <title>Complete genome sequence of Prevotella intermedia strain 17-2.</title>
        <authorList>
            <person name="Nambu T."/>
        </authorList>
    </citation>
    <scope>NUCLEOTIDE SEQUENCE [LARGE SCALE GENOMIC DNA]</scope>
    <source>
        <strain evidence="1 2">17-2</strain>
    </source>
</reference>
<sequence>MHHTYTPRKAFHVPVHKRKGATYQISNTREYKIIGTRKGREKSRP</sequence>
<evidence type="ECO:0000313" key="1">
    <source>
        <dbReference type="EMBL" id="BAR96905.1"/>
    </source>
</evidence>
<organism evidence="1 2">
    <name type="scientific">Prevotella intermedia</name>
    <dbReference type="NCBI Taxonomy" id="28131"/>
    <lineage>
        <taxon>Bacteria</taxon>
        <taxon>Pseudomonadati</taxon>
        <taxon>Bacteroidota</taxon>
        <taxon>Bacteroidia</taxon>
        <taxon>Bacteroidales</taxon>
        <taxon>Prevotellaceae</taxon>
        <taxon>Prevotella</taxon>
    </lineage>
</organism>
<name>A0AAD1F844_PREIN</name>
<dbReference type="Proteomes" id="UP000067008">
    <property type="component" value="Chromosome 1"/>
</dbReference>
<proteinExistence type="predicted"/>
<evidence type="ECO:0000313" key="2">
    <source>
        <dbReference type="Proteomes" id="UP000067008"/>
    </source>
</evidence>
<dbReference type="EMBL" id="AP014926">
    <property type="protein sequence ID" value="BAR96905.1"/>
    <property type="molecule type" value="Genomic_DNA"/>
</dbReference>